<sequence length="408" mass="45731">MLIDDAALSISCCTWNVGGIDAPGLDVIRRWIDKGSDLIFVGLCEMIELSAIRVVRESVVPMSHERAARLQAWRHVLRSHLSEYELMCEDGLCGLALFVFSLRDQELASRALTATHRLGFGGLPNKGAVAARLEFERGATLCVVHSHFAADQDQCHARNANYRHLTNETWVFGAETTEVRLKPKHEFCTCGDFLCGESMPTGPVEARLLDHSLLIWMGDLNYRLDDVERGGSNYNPLVGGVTPASPEYRGLDAELEAALESKDYQHVVDSCCQLKRAMKQGDAFEGFREAPIRFPPTYKLIKNTPRLTYTKSRRPAWCDRVLWRTRNDYLYRGNAQLVTPPPRYLASLLGTNYDDACDDDDDDDAAALISFADHAPAIDAPVYAAVPTTLSDHLPVKCLLRWHDFWDN</sequence>
<proteinExistence type="predicted"/>
<dbReference type="InterPro" id="IPR036691">
    <property type="entry name" value="Endo/exonu/phosph_ase_sf"/>
</dbReference>
<comment type="caution">
    <text evidence="2">The sequence shown here is derived from an EMBL/GenBank/DDBJ whole genome shotgun (WGS) entry which is preliminary data.</text>
</comment>
<reference evidence="2" key="1">
    <citation type="submission" date="2023-01" db="EMBL/GenBank/DDBJ databases">
        <title>Metagenome sequencing of chrysophaentin producing Chrysophaeum taylorii.</title>
        <authorList>
            <person name="Davison J."/>
            <person name="Bewley C."/>
        </authorList>
    </citation>
    <scope>NUCLEOTIDE SEQUENCE</scope>
    <source>
        <strain evidence="2">NIES-1699</strain>
    </source>
</reference>
<dbReference type="EMBL" id="JAQMWT010000390">
    <property type="protein sequence ID" value="KAJ8602112.1"/>
    <property type="molecule type" value="Genomic_DNA"/>
</dbReference>
<evidence type="ECO:0000313" key="3">
    <source>
        <dbReference type="Proteomes" id="UP001230188"/>
    </source>
</evidence>
<dbReference type="Proteomes" id="UP001230188">
    <property type="component" value="Unassembled WGS sequence"/>
</dbReference>
<dbReference type="SUPFAM" id="SSF56219">
    <property type="entry name" value="DNase I-like"/>
    <property type="match status" value="1"/>
</dbReference>
<gene>
    <name evidence="2" type="ORF">CTAYLR_001607</name>
</gene>
<name>A0AAD7XHW3_9STRA</name>
<dbReference type="GO" id="GO:0046856">
    <property type="term" value="P:phosphatidylinositol dephosphorylation"/>
    <property type="evidence" value="ECO:0007669"/>
    <property type="project" value="InterPro"/>
</dbReference>
<dbReference type="InterPro" id="IPR000300">
    <property type="entry name" value="IPPc"/>
</dbReference>
<evidence type="ECO:0000313" key="2">
    <source>
        <dbReference type="EMBL" id="KAJ8602112.1"/>
    </source>
</evidence>
<protein>
    <recommendedName>
        <fullName evidence="1">Inositol polyphosphate-related phosphatase domain-containing protein</fullName>
    </recommendedName>
</protein>
<dbReference type="AlphaFoldDB" id="A0AAD7XHW3"/>
<organism evidence="2 3">
    <name type="scientific">Chrysophaeum taylorii</name>
    <dbReference type="NCBI Taxonomy" id="2483200"/>
    <lineage>
        <taxon>Eukaryota</taxon>
        <taxon>Sar</taxon>
        <taxon>Stramenopiles</taxon>
        <taxon>Ochrophyta</taxon>
        <taxon>Pelagophyceae</taxon>
        <taxon>Pelagomonadales</taxon>
        <taxon>Pelagomonadaceae</taxon>
        <taxon>Chrysophaeum</taxon>
    </lineage>
</organism>
<dbReference type="Gene3D" id="3.60.10.10">
    <property type="entry name" value="Endonuclease/exonuclease/phosphatase"/>
    <property type="match status" value="1"/>
</dbReference>
<dbReference type="InterPro" id="IPR046985">
    <property type="entry name" value="IP5"/>
</dbReference>
<feature type="domain" description="Inositol polyphosphate-related phosphatase" evidence="1">
    <location>
        <begin position="6"/>
        <end position="387"/>
    </location>
</feature>
<keyword evidence="3" id="KW-1185">Reference proteome</keyword>
<accession>A0AAD7XHW3</accession>
<dbReference type="Pfam" id="PF22669">
    <property type="entry name" value="Exo_endo_phos2"/>
    <property type="match status" value="1"/>
</dbReference>
<dbReference type="SMART" id="SM00128">
    <property type="entry name" value="IPPc"/>
    <property type="match status" value="1"/>
</dbReference>
<evidence type="ECO:0000259" key="1">
    <source>
        <dbReference type="SMART" id="SM00128"/>
    </source>
</evidence>
<dbReference type="GO" id="GO:0004439">
    <property type="term" value="F:phosphatidylinositol-4,5-bisphosphate 5-phosphatase activity"/>
    <property type="evidence" value="ECO:0007669"/>
    <property type="project" value="TreeGrafter"/>
</dbReference>
<dbReference type="PANTHER" id="PTHR11200">
    <property type="entry name" value="INOSITOL 5-PHOSPHATASE"/>
    <property type="match status" value="1"/>
</dbReference>